<sequence>MPRYFRFLFFNLCFQKSIHIAKGELSLGAR</sequence>
<reference evidence="2" key="1">
    <citation type="submission" date="2014-09" db="EMBL/GenBank/DDBJ databases">
        <authorList>
            <person name="Mudge J."/>
            <person name="Ramaraj T."/>
            <person name="Lindquist I.E."/>
            <person name="Bharti A.K."/>
            <person name="Sundararajan A."/>
            <person name="Cameron C.T."/>
            <person name="Woodward J.E."/>
            <person name="May G.D."/>
            <person name="Brubaker C."/>
            <person name="Broadhvest J."/>
            <person name="Wilkins T.A."/>
        </authorList>
    </citation>
    <scope>NUCLEOTIDE SEQUENCE</scope>
    <source>
        <strain evidence="2">cv. AKA8401</strain>
    </source>
</reference>
<gene>
    <name evidence="1" type="ORF">F383_18399</name>
</gene>
<dbReference type="Proteomes" id="UP000032142">
    <property type="component" value="Unassembled WGS sequence"/>
</dbReference>
<accession>A0A0B0NNW8</accession>
<evidence type="ECO:0000313" key="2">
    <source>
        <dbReference type="Proteomes" id="UP000032142"/>
    </source>
</evidence>
<name>A0A0B0NNW8_GOSAR</name>
<proteinExistence type="predicted"/>
<protein>
    <submittedName>
        <fullName evidence="1">Uncharacterized protein</fullName>
    </submittedName>
</protein>
<dbReference type="EMBL" id="KN401811">
    <property type="protein sequence ID" value="KHG14555.1"/>
    <property type="molecule type" value="Genomic_DNA"/>
</dbReference>
<keyword evidence="2" id="KW-1185">Reference proteome</keyword>
<evidence type="ECO:0000313" key="1">
    <source>
        <dbReference type="EMBL" id="KHG14555.1"/>
    </source>
</evidence>
<organism evidence="1 2">
    <name type="scientific">Gossypium arboreum</name>
    <name type="common">Tree cotton</name>
    <name type="synonym">Gossypium nanking</name>
    <dbReference type="NCBI Taxonomy" id="29729"/>
    <lineage>
        <taxon>Eukaryota</taxon>
        <taxon>Viridiplantae</taxon>
        <taxon>Streptophyta</taxon>
        <taxon>Embryophyta</taxon>
        <taxon>Tracheophyta</taxon>
        <taxon>Spermatophyta</taxon>
        <taxon>Magnoliopsida</taxon>
        <taxon>eudicotyledons</taxon>
        <taxon>Gunneridae</taxon>
        <taxon>Pentapetalae</taxon>
        <taxon>rosids</taxon>
        <taxon>malvids</taxon>
        <taxon>Malvales</taxon>
        <taxon>Malvaceae</taxon>
        <taxon>Malvoideae</taxon>
        <taxon>Gossypium</taxon>
    </lineage>
</organism>
<dbReference type="AlphaFoldDB" id="A0A0B0NNW8"/>